<evidence type="ECO:0000313" key="1">
    <source>
        <dbReference type="EMBL" id="RRT75187.1"/>
    </source>
</evidence>
<evidence type="ECO:0000313" key="2">
    <source>
        <dbReference type="Proteomes" id="UP000287651"/>
    </source>
</evidence>
<organism evidence="1 2">
    <name type="scientific">Ensete ventricosum</name>
    <name type="common">Abyssinian banana</name>
    <name type="synonym">Musa ensete</name>
    <dbReference type="NCBI Taxonomy" id="4639"/>
    <lineage>
        <taxon>Eukaryota</taxon>
        <taxon>Viridiplantae</taxon>
        <taxon>Streptophyta</taxon>
        <taxon>Embryophyta</taxon>
        <taxon>Tracheophyta</taxon>
        <taxon>Spermatophyta</taxon>
        <taxon>Magnoliopsida</taxon>
        <taxon>Liliopsida</taxon>
        <taxon>Zingiberales</taxon>
        <taxon>Musaceae</taxon>
        <taxon>Ensete</taxon>
    </lineage>
</organism>
<sequence>NRSNCSVSSIDASKILFAVPCVRGYGRKSSEKRRFRAPSLRGLDKEKEAIRIG</sequence>
<name>A0A427AG13_ENSVE</name>
<dbReference type="Proteomes" id="UP000287651">
    <property type="component" value="Unassembled WGS sequence"/>
</dbReference>
<proteinExistence type="predicted"/>
<feature type="non-terminal residue" evidence="1">
    <location>
        <position position="1"/>
    </location>
</feature>
<gene>
    <name evidence="1" type="ORF">B296_00031507</name>
</gene>
<comment type="caution">
    <text evidence="1">The sequence shown here is derived from an EMBL/GenBank/DDBJ whole genome shotgun (WGS) entry which is preliminary data.</text>
</comment>
<reference evidence="1 2" key="1">
    <citation type="journal article" date="2014" name="Agronomy (Basel)">
        <title>A Draft Genome Sequence for Ensete ventricosum, the Drought-Tolerant Tree Against Hunger.</title>
        <authorList>
            <person name="Harrison J."/>
            <person name="Moore K.A."/>
            <person name="Paszkiewicz K."/>
            <person name="Jones T."/>
            <person name="Grant M."/>
            <person name="Ambacheew D."/>
            <person name="Muzemil S."/>
            <person name="Studholme D.J."/>
        </authorList>
    </citation>
    <scope>NUCLEOTIDE SEQUENCE [LARGE SCALE GENOMIC DNA]</scope>
</reference>
<accession>A0A427AG13</accession>
<dbReference type="AlphaFoldDB" id="A0A427AG13"/>
<protein>
    <submittedName>
        <fullName evidence="1">Uncharacterized protein</fullName>
    </submittedName>
</protein>
<dbReference type="EMBL" id="AMZH03002556">
    <property type="protein sequence ID" value="RRT75187.1"/>
    <property type="molecule type" value="Genomic_DNA"/>
</dbReference>